<gene>
    <name evidence="2" type="ORF">GSTENG00005785001</name>
</gene>
<accession>Q4T7D2</accession>
<dbReference type="EMBL" id="CAAE01008136">
    <property type="protein sequence ID" value="CAF91200.1"/>
    <property type="molecule type" value="Genomic_DNA"/>
</dbReference>
<comment type="caution">
    <text evidence="2">The sequence shown here is derived from an EMBL/GenBank/DDBJ whole genome shotgun (WGS) entry which is preliminary data.</text>
</comment>
<reference evidence="2" key="1">
    <citation type="journal article" date="2004" name="Nature">
        <title>Genome duplication in the teleost fish Tetraodon nigroviridis reveals the early vertebrate proto-karyotype.</title>
        <authorList>
            <person name="Jaillon O."/>
            <person name="Aury J.-M."/>
            <person name="Brunet F."/>
            <person name="Petit J.-L."/>
            <person name="Stange-Thomann N."/>
            <person name="Mauceli E."/>
            <person name="Bouneau L."/>
            <person name="Fischer C."/>
            <person name="Ozouf-Costaz C."/>
            <person name="Bernot A."/>
            <person name="Nicaud S."/>
            <person name="Jaffe D."/>
            <person name="Fisher S."/>
            <person name="Lutfalla G."/>
            <person name="Dossat C."/>
            <person name="Segurens B."/>
            <person name="Dasilva C."/>
            <person name="Salanoubat M."/>
            <person name="Levy M."/>
            <person name="Boudet N."/>
            <person name="Castellano S."/>
            <person name="Anthouard V."/>
            <person name="Jubin C."/>
            <person name="Castelli V."/>
            <person name="Katinka M."/>
            <person name="Vacherie B."/>
            <person name="Biemont C."/>
            <person name="Skalli Z."/>
            <person name="Cattolico L."/>
            <person name="Poulain J."/>
            <person name="De Berardinis V."/>
            <person name="Cruaud C."/>
            <person name="Duprat S."/>
            <person name="Brottier P."/>
            <person name="Coutanceau J.-P."/>
            <person name="Gouzy J."/>
            <person name="Parra G."/>
            <person name="Lardier G."/>
            <person name="Chapple C."/>
            <person name="McKernan K.J."/>
            <person name="McEwan P."/>
            <person name="Bosak S."/>
            <person name="Kellis M."/>
            <person name="Volff J.-N."/>
            <person name="Guigo R."/>
            <person name="Zody M.C."/>
            <person name="Mesirov J."/>
            <person name="Lindblad-Toh K."/>
            <person name="Birren B."/>
            <person name="Nusbaum C."/>
            <person name="Kahn D."/>
            <person name="Robinson-Rechavi M."/>
            <person name="Laudet V."/>
            <person name="Schachter V."/>
            <person name="Quetier F."/>
            <person name="Saurin W."/>
            <person name="Scarpelli C."/>
            <person name="Wincker P."/>
            <person name="Lander E.S."/>
            <person name="Weissenbach J."/>
            <person name="Roest Crollius H."/>
        </authorList>
    </citation>
    <scope>NUCLEOTIDE SEQUENCE [LARGE SCALE GENOMIC DNA]</scope>
</reference>
<evidence type="ECO:0000256" key="1">
    <source>
        <dbReference type="SAM" id="MobiDB-lite"/>
    </source>
</evidence>
<feature type="region of interest" description="Disordered" evidence="1">
    <location>
        <begin position="244"/>
        <end position="264"/>
    </location>
</feature>
<feature type="region of interest" description="Disordered" evidence="1">
    <location>
        <begin position="184"/>
        <end position="205"/>
    </location>
</feature>
<organism evidence="2">
    <name type="scientific">Tetraodon nigroviridis</name>
    <name type="common">Spotted green pufferfish</name>
    <name type="synonym">Chelonodon nigroviridis</name>
    <dbReference type="NCBI Taxonomy" id="99883"/>
    <lineage>
        <taxon>Eukaryota</taxon>
        <taxon>Metazoa</taxon>
        <taxon>Chordata</taxon>
        <taxon>Craniata</taxon>
        <taxon>Vertebrata</taxon>
        <taxon>Euteleostomi</taxon>
        <taxon>Actinopterygii</taxon>
        <taxon>Neopterygii</taxon>
        <taxon>Teleostei</taxon>
        <taxon>Neoteleostei</taxon>
        <taxon>Acanthomorphata</taxon>
        <taxon>Eupercaria</taxon>
        <taxon>Tetraodontiformes</taxon>
        <taxon>Tetradontoidea</taxon>
        <taxon>Tetraodontidae</taxon>
        <taxon>Tetraodon</taxon>
    </lineage>
</organism>
<proteinExistence type="predicted"/>
<dbReference type="AlphaFoldDB" id="Q4T7D2"/>
<dbReference type="KEGG" id="tng:GSTEN00005785G001"/>
<feature type="non-terminal residue" evidence="2">
    <location>
        <position position="1"/>
    </location>
</feature>
<evidence type="ECO:0000313" key="2">
    <source>
        <dbReference type="EMBL" id="CAF91200.1"/>
    </source>
</evidence>
<sequence length="329" mass="35639">RGSKPRAESLLSPLLSPQESDKLEEMLGRRNRRCCRLHNAAAAFDSGSSEPVFQTNLPSASAFDGLGGGAAVHGFASQSLLVEPAAHRGGVFRQGQSPALLLHTDVRPEGREAGLGAGALRPAALLLAEAVLSHLFCRRELTPSLPEKRFRLVCNPARSSAAGLSGGTELCCAAGSRNLPKCRWGKNQPKAHPARSVGSSPRLEETAPPAARWVLPHGHGGHPEPRHPVFPLPFHAFTHHAFSAEQQRKEGQEKQEEGLQAVQSGHRSPQWIQVSPGALYFWHRAVNLVFLKHLFFKFPDTSLMWALTPTTWTLTCATCCPRPGSAKLI</sequence>
<feature type="compositionally biased region" description="Basic and acidic residues" evidence="1">
    <location>
        <begin position="246"/>
        <end position="257"/>
    </location>
</feature>
<name>Q4T7D2_TETNG</name>
<reference evidence="2" key="2">
    <citation type="submission" date="2004-02" db="EMBL/GenBank/DDBJ databases">
        <authorList>
            <consortium name="Genoscope"/>
            <consortium name="Whitehead Institute Centre for Genome Research"/>
        </authorList>
    </citation>
    <scope>NUCLEOTIDE SEQUENCE</scope>
</reference>
<protein>
    <submittedName>
        <fullName evidence="2">(spotted green pufferfish) hypothetical protein</fullName>
    </submittedName>
</protein>